<gene>
    <name evidence="11" type="ORF">ETD85_48265</name>
</gene>
<feature type="transmembrane region" description="Helical" evidence="9">
    <location>
        <begin position="70"/>
        <end position="86"/>
    </location>
</feature>
<dbReference type="Gene3D" id="1.20.5.1930">
    <property type="match status" value="1"/>
</dbReference>
<dbReference type="InterPro" id="IPR003594">
    <property type="entry name" value="HATPase_dom"/>
</dbReference>
<dbReference type="AlphaFoldDB" id="A0A5S4FR42"/>
<dbReference type="GO" id="GO:0016020">
    <property type="term" value="C:membrane"/>
    <property type="evidence" value="ECO:0007669"/>
    <property type="project" value="InterPro"/>
</dbReference>
<name>A0A5S4FR42_9ACTN</name>
<dbReference type="PANTHER" id="PTHR24421">
    <property type="entry name" value="NITRATE/NITRITE SENSOR PROTEIN NARX-RELATED"/>
    <property type="match status" value="1"/>
</dbReference>
<dbReference type="InterPro" id="IPR050482">
    <property type="entry name" value="Sensor_HK_TwoCompSys"/>
</dbReference>
<evidence type="ECO:0000256" key="4">
    <source>
        <dbReference type="ARBA" id="ARBA00022679"/>
    </source>
</evidence>
<protein>
    <recommendedName>
        <fullName evidence="2">histidine kinase</fullName>
        <ecNumber evidence="2">2.7.13.3</ecNumber>
    </recommendedName>
</protein>
<evidence type="ECO:0000256" key="3">
    <source>
        <dbReference type="ARBA" id="ARBA00022553"/>
    </source>
</evidence>
<dbReference type="GO" id="GO:0005524">
    <property type="term" value="F:ATP binding"/>
    <property type="evidence" value="ECO:0007669"/>
    <property type="project" value="UniProtKB-KW"/>
</dbReference>
<evidence type="ECO:0000313" key="12">
    <source>
        <dbReference type="Proteomes" id="UP000306628"/>
    </source>
</evidence>
<keyword evidence="9" id="KW-0812">Transmembrane</keyword>
<keyword evidence="12" id="KW-1185">Reference proteome</keyword>
<comment type="catalytic activity">
    <reaction evidence="1">
        <text>ATP + protein L-histidine = ADP + protein N-phospho-L-histidine.</text>
        <dbReference type="EC" id="2.7.13.3"/>
    </reaction>
</comment>
<dbReference type="GO" id="GO:0046983">
    <property type="term" value="F:protein dimerization activity"/>
    <property type="evidence" value="ECO:0007669"/>
    <property type="project" value="InterPro"/>
</dbReference>
<dbReference type="Proteomes" id="UP000306628">
    <property type="component" value="Unassembled WGS sequence"/>
</dbReference>
<dbReference type="SUPFAM" id="SSF55874">
    <property type="entry name" value="ATPase domain of HSP90 chaperone/DNA topoisomerase II/histidine kinase"/>
    <property type="match status" value="1"/>
</dbReference>
<dbReference type="Gene3D" id="3.30.565.10">
    <property type="entry name" value="Histidine kinase-like ATPase, C-terminal domain"/>
    <property type="match status" value="1"/>
</dbReference>
<feature type="transmembrane region" description="Helical" evidence="9">
    <location>
        <begin position="92"/>
        <end position="110"/>
    </location>
</feature>
<dbReference type="CDD" id="cd16917">
    <property type="entry name" value="HATPase_UhpB-NarQ-NarX-like"/>
    <property type="match status" value="1"/>
</dbReference>
<dbReference type="Pfam" id="PF07730">
    <property type="entry name" value="HisKA_3"/>
    <property type="match status" value="1"/>
</dbReference>
<organism evidence="11 12">
    <name type="scientific">Nonomuraea zeae</name>
    <dbReference type="NCBI Taxonomy" id="1642303"/>
    <lineage>
        <taxon>Bacteria</taxon>
        <taxon>Bacillati</taxon>
        <taxon>Actinomycetota</taxon>
        <taxon>Actinomycetes</taxon>
        <taxon>Streptosporangiales</taxon>
        <taxon>Streptosporangiaceae</taxon>
        <taxon>Nonomuraea</taxon>
    </lineage>
</organism>
<dbReference type="SMART" id="SM00387">
    <property type="entry name" value="HATPase_c"/>
    <property type="match status" value="1"/>
</dbReference>
<evidence type="ECO:0000256" key="2">
    <source>
        <dbReference type="ARBA" id="ARBA00012438"/>
    </source>
</evidence>
<evidence type="ECO:0000256" key="6">
    <source>
        <dbReference type="ARBA" id="ARBA00022777"/>
    </source>
</evidence>
<sequence length="379" mass="40706">MHGLIRSVWDEPRPPSPPSRVWRDWALVGVLVPVAVLEVALRQDLPSRAIAAIVTIGLIPTMLWRRVRPLRMIAVAFVTTALSPLLTGGVRVETYTMACLLILVYALFRWGSGREAVIGLSIMLVSVSVSLAFYDLVLADAIGAFSVMFAAIALGGALRYRARARMRELDQVKLLEREQLARDLHDTVAHHVSAMAIRAQAGLATSGSHPDAATDALRVIEAEASRTLAEMRAMVRVLRRDEPAELEPGKHVSDLEQLAGRVRVGPSVHVELSGDLDGLPPSVGAAIYRIAQESVTNARRHARHASRIEVHVAADDSSVRLRVSDDGDSISVRPAPAPGYGLMGMIERAGLLGGTCEAGPNPGRGWTVTAVLPRAGAVT</sequence>
<evidence type="ECO:0000259" key="10">
    <source>
        <dbReference type="SMART" id="SM00387"/>
    </source>
</evidence>
<keyword evidence="9" id="KW-0472">Membrane</keyword>
<comment type="caution">
    <text evidence="11">The sequence shown here is derived from an EMBL/GenBank/DDBJ whole genome shotgun (WGS) entry which is preliminary data.</text>
</comment>
<dbReference type="InterPro" id="IPR011712">
    <property type="entry name" value="Sig_transdc_His_kin_sub3_dim/P"/>
</dbReference>
<evidence type="ECO:0000313" key="11">
    <source>
        <dbReference type="EMBL" id="TMR23162.1"/>
    </source>
</evidence>
<keyword evidence="6 11" id="KW-0418">Kinase</keyword>
<evidence type="ECO:0000256" key="7">
    <source>
        <dbReference type="ARBA" id="ARBA00022840"/>
    </source>
</evidence>
<dbReference type="InterPro" id="IPR036890">
    <property type="entry name" value="HATPase_C_sf"/>
</dbReference>
<evidence type="ECO:0000256" key="9">
    <source>
        <dbReference type="SAM" id="Phobius"/>
    </source>
</evidence>
<accession>A0A5S4FR42</accession>
<dbReference type="OrthoDB" id="227596at2"/>
<evidence type="ECO:0000256" key="5">
    <source>
        <dbReference type="ARBA" id="ARBA00022741"/>
    </source>
</evidence>
<keyword evidence="7" id="KW-0067">ATP-binding</keyword>
<evidence type="ECO:0000256" key="8">
    <source>
        <dbReference type="ARBA" id="ARBA00023012"/>
    </source>
</evidence>
<keyword evidence="9" id="KW-1133">Transmembrane helix</keyword>
<proteinExistence type="predicted"/>
<feature type="transmembrane region" description="Helical" evidence="9">
    <location>
        <begin position="142"/>
        <end position="160"/>
    </location>
</feature>
<keyword evidence="5" id="KW-0547">Nucleotide-binding</keyword>
<keyword evidence="8" id="KW-0902">Two-component regulatory system</keyword>
<feature type="transmembrane region" description="Helical" evidence="9">
    <location>
        <begin position="117"/>
        <end position="136"/>
    </location>
</feature>
<dbReference type="Pfam" id="PF02518">
    <property type="entry name" value="HATPase_c"/>
    <property type="match status" value="1"/>
</dbReference>
<dbReference type="GO" id="GO:0000155">
    <property type="term" value="F:phosphorelay sensor kinase activity"/>
    <property type="evidence" value="ECO:0007669"/>
    <property type="project" value="InterPro"/>
</dbReference>
<keyword evidence="4" id="KW-0808">Transferase</keyword>
<keyword evidence="3" id="KW-0597">Phosphoprotein</keyword>
<reference evidence="11 12" key="1">
    <citation type="submission" date="2019-05" db="EMBL/GenBank/DDBJ databases">
        <title>Draft genome sequence of Nonomuraea zeae DSM 100528.</title>
        <authorList>
            <person name="Saricaoglu S."/>
            <person name="Isik K."/>
        </authorList>
    </citation>
    <scope>NUCLEOTIDE SEQUENCE [LARGE SCALE GENOMIC DNA]</scope>
    <source>
        <strain evidence="11 12">DSM 100528</strain>
    </source>
</reference>
<dbReference type="PANTHER" id="PTHR24421:SF10">
    <property type="entry name" value="NITRATE_NITRITE SENSOR PROTEIN NARQ"/>
    <property type="match status" value="1"/>
</dbReference>
<dbReference type="EMBL" id="VCKX01000260">
    <property type="protein sequence ID" value="TMR23162.1"/>
    <property type="molecule type" value="Genomic_DNA"/>
</dbReference>
<dbReference type="RefSeq" id="WP_138696585.1">
    <property type="nucleotide sequence ID" value="NZ_JBHSAZ010000006.1"/>
</dbReference>
<dbReference type="EC" id="2.7.13.3" evidence="2"/>
<evidence type="ECO:0000256" key="1">
    <source>
        <dbReference type="ARBA" id="ARBA00000085"/>
    </source>
</evidence>
<feature type="domain" description="Histidine kinase/HSP90-like ATPase" evidence="10">
    <location>
        <begin position="282"/>
        <end position="376"/>
    </location>
</feature>